<evidence type="ECO:0000256" key="2">
    <source>
        <dbReference type="ARBA" id="ARBA00009295"/>
    </source>
</evidence>
<comment type="domain">
    <text evidence="11">The histidine box domains are involved in binding the catalytic metal ions.</text>
</comment>
<sequence length="334" mass="38205">MQVLAMATADDNKVTARVYQDINWPVVLYYIHLHIGAAFGIYYVFTEAKVMTSVFALFIGLLSVLGATAGAHRLWAHRSYTASMSLKVLLMICQTMLGQCSIYDWVLDHRFHHKHFGTDLDPYNNKNGLLNAHVISHLKKWNPDVQRLAAIDMSDIEADSVVMFQKRYYWVLMPIICILLPWNAPVEYWNESILTSLLVLIFLRCTVALQCAMLINTAVHVWGIVPGDKSYANSNLVFFLTKTYWPQYHYMLPWDYQTGEFGNYGKGCTSTFIRIWAAIGWATGLRTMDTSSIRNALVTAIQTKKPVIDCLCDAENFSKQYNEREKFLKPSQSL</sequence>
<protein>
    <submittedName>
        <fullName evidence="13">Acyl-CoA Delta(11) desaturase</fullName>
    </submittedName>
</protein>
<evidence type="ECO:0000256" key="7">
    <source>
        <dbReference type="ARBA" id="ARBA00023002"/>
    </source>
</evidence>
<dbReference type="FunCoup" id="A0A067R818">
    <property type="interactions" value="40"/>
</dbReference>
<dbReference type="EMBL" id="KK852680">
    <property type="protein sequence ID" value="KDR18592.1"/>
    <property type="molecule type" value="Genomic_DNA"/>
</dbReference>
<gene>
    <name evidence="13" type="ORF">L798_06572</name>
</gene>
<comment type="subcellular location">
    <subcellularLocation>
        <location evidence="1">Membrane</location>
        <topology evidence="1">Multi-pass membrane protein</topology>
    </subcellularLocation>
</comment>
<dbReference type="GO" id="GO:0006636">
    <property type="term" value="P:unsaturated fatty acid biosynthetic process"/>
    <property type="evidence" value="ECO:0007669"/>
    <property type="project" value="TreeGrafter"/>
</dbReference>
<evidence type="ECO:0000256" key="1">
    <source>
        <dbReference type="ARBA" id="ARBA00004141"/>
    </source>
</evidence>
<dbReference type="PANTHER" id="PTHR11351">
    <property type="entry name" value="ACYL-COA DESATURASE"/>
    <property type="match status" value="1"/>
</dbReference>
<keyword evidence="9 12" id="KW-0472">Membrane</keyword>
<keyword evidence="7 11" id="KW-0560">Oxidoreductase</keyword>
<evidence type="ECO:0000256" key="3">
    <source>
        <dbReference type="ARBA" id="ARBA00022516"/>
    </source>
</evidence>
<dbReference type="GO" id="GO:0005789">
    <property type="term" value="C:endoplasmic reticulum membrane"/>
    <property type="evidence" value="ECO:0007669"/>
    <property type="project" value="TreeGrafter"/>
</dbReference>
<feature type="transmembrane region" description="Helical" evidence="12">
    <location>
        <begin position="168"/>
        <end position="186"/>
    </location>
</feature>
<dbReference type="GO" id="GO:0004768">
    <property type="term" value="F:stearoyl-CoA 9-desaturase activity"/>
    <property type="evidence" value="ECO:0007669"/>
    <property type="project" value="TreeGrafter"/>
</dbReference>
<evidence type="ECO:0000256" key="12">
    <source>
        <dbReference type="SAM" id="Phobius"/>
    </source>
</evidence>
<dbReference type="InParanoid" id="A0A067R818"/>
<keyword evidence="14" id="KW-1185">Reference proteome</keyword>
<dbReference type="PRINTS" id="PR00075">
    <property type="entry name" value="FACDDSATRASE"/>
</dbReference>
<dbReference type="OMA" id="WAHRTFT"/>
<evidence type="ECO:0000256" key="6">
    <source>
        <dbReference type="ARBA" id="ARBA00022989"/>
    </source>
</evidence>
<keyword evidence="10 11" id="KW-0275">Fatty acid biosynthesis</keyword>
<dbReference type="PANTHER" id="PTHR11351:SF26">
    <property type="entry name" value="FATTY ACID DESATURASE DOMAIN-CONTAINING PROTEIN"/>
    <property type="match status" value="1"/>
</dbReference>
<keyword evidence="3 11" id="KW-0444">Lipid biosynthesis</keyword>
<dbReference type="AlphaFoldDB" id="A0A067R818"/>
<evidence type="ECO:0000256" key="4">
    <source>
        <dbReference type="ARBA" id="ARBA00022692"/>
    </source>
</evidence>
<evidence type="ECO:0000313" key="13">
    <source>
        <dbReference type="EMBL" id="KDR18592.1"/>
    </source>
</evidence>
<keyword evidence="6 12" id="KW-1133">Transmembrane helix</keyword>
<feature type="transmembrane region" description="Helical" evidence="12">
    <location>
        <begin position="54"/>
        <end position="76"/>
    </location>
</feature>
<reference evidence="13 14" key="1">
    <citation type="journal article" date="2014" name="Nat. Commun.">
        <title>Molecular traces of alternative social organization in a termite genome.</title>
        <authorList>
            <person name="Terrapon N."/>
            <person name="Li C."/>
            <person name="Robertson H.M."/>
            <person name="Ji L."/>
            <person name="Meng X."/>
            <person name="Booth W."/>
            <person name="Chen Z."/>
            <person name="Childers C.P."/>
            <person name="Glastad K.M."/>
            <person name="Gokhale K."/>
            <person name="Gowin J."/>
            <person name="Gronenberg W."/>
            <person name="Hermansen R.A."/>
            <person name="Hu H."/>
            <person name="Hunt B.G."/>
            <person name="Huylmans A.K."/>
            <person name="Khalil S.M."/>
            <person name="Mitchell R.D."/>
            <person name="Munoz-Torres M.C."/>
            <person name="Mustard J.A."/>
            <person name="Pan H."/>
            <person name="Reese J.T."/>
            <person name="Scharf M.E."/>
            <person name="Sun F."/>
            <person name="Vogel H."/>
            <person name="Xiao J."/>
            <person name="Yang W."/>
            <person name="Yang Z."/>
            <person name="Yang Z."/>
            <person name="Zhou J."/>
            <person name="Zhu J."/>
            <person name="Brent C.S."/>
            <person name="Elsik C.G."/>
            <person name="Goodisman M.A."/>
            <person name="Liberles D.A."/>
            <person name="Roe R.M."/>
            <person name="Vargo E.L."/>
            <person name="Vilcinskas A."/>
            <person name="Wang J."/>
            <person name="Bornberg-Bauer E."/>
            <person name="Korb J."/>
            <person name="Zhang G."/>
            <person name="Liebig J."/>
        </authorList>
    </citation>
    <scope>NUCLEOTIDE SEQUENCE [LARGE SCALE GENOMIC DNA]</scope>
    <source>
        <tissue evidence="13">Whole organism</tissue>
    </source>
</reference>
<dbReference type="CDD" id="cd03505">
    <property type="entry name" value="Delta9-FADS-like"/>
    <property type="match status" value="1"/>
</dbReference>
<evidence type="ECO:0000256" key="5">
    <source>
        <dbReference type="ARBA" id="ARBA00022832"/>
    </source>
</evidence>
<feature type="transmembrane region" description="Helical" evidence="12">
    <location>
        <begin position="27"/>
        <end position="45"/>
    </location>
</feature>
<keyword evidence="8" id="KW-0443">Lipid metabolism</keyword>
<evidence type="ECO:0000313" key="14">
    <source>
        <dbReference type="Proteomes" id="UP000027135"/>
    </source>
</evidence>
<accession>A0A067R818</accession>
<dbReference type="OrthoDB" id="10260134at2759"/>
<keyword evidence="5" id="KW-0276">Fatty acid metabolism</keyword>
<evidence type="ECO:0000256" key="8">
    <source>
        <dbReference type="ARBA" id="ARBA00023098"/>
    </source>
</evidence>
<evidence type="ECO:0000256" key="10">
    <source>
        <dbReference type="ARBA" id="ARBA00023160"/>
    </source>
</evidence>
<feature type="transmembrane region" description="Helical" evidence="12">
    <location>
        <begin position="192"/>
        <end position="215"/>
    </location>
</feature>
<dbReference type="eggNOG" id="KOG1600">
    <property type="taxonomic scope" value="Eukaryota"/>
</dbReference>
<evidence type="ECO:0000256" key="11">
    <source>
        <dbReference type="RuleBase" id="RU000581"/>
    </source>
</evidence>
<name>A0A067R818_ZOONE</name>
<organism evidence="13 14">
    <name type="scientific">Zootermopsis nevadensis</name>
    <name type="common">Dampwood termite</name>
    <dbReference type="NCBI Taxonomy" id="136037"/>
    <lineage>
        <taxon>Eukaryota</taxon>
        <taxon>Metazoa</taxon>
        <taxon>Ecdysozoa</taxon>
        <taxon>Arthropoda</taxon>
        <taxon>Hexapoda</taxon>
        <taxon>Insecta</taxon>
        <taxon>Pterygota</taxon>
        <taxon>Neoptera</taxon>
        <taxon>Polyneoptera</taxon>
        <taxon>Dictyoptera</taxon>
        <taxon>Blattodea</taxon>
        <taxon>Blattoidea</taxon>
        <taxon>Termitoidae</taxon>
        <taxon>Termopsidae</taxon>
        <taxon>Zootermopsis</taxon>
    </lineage>
</organism>
<keyword evidence="4 11" id="KW-0812">Transmembrane</keyword>
<dbReference type="InterPro" id="IPR015876">
    <property type="entry name" value="Acyl-CoA_DS"/>
</dbReference>
<dbReference type="GO" id="GO:0005506">
    <property type="term" value="F:iron ion binding"/>
    <property type="evidence" value="ECO:0007669"/>
    <property type="project" value="TreeGrafter"/>
</dbReference>
<comment type="similarity">
    <text evidence="2 11">Belongs to the fatty acid desaturase type 1 family.</text>
</comment>
<comment type="cofactor">
    <cofactor evidence="11">
        <name>Fe(2+)</name>
        <dbReference type="ChEBI" id="CHEBI:29033"/>
    </cofactor>
</comment>
<dbReference type="Proteomes" id="UP000027135">
    <property type="component" value="Unassembled WGS sequence"/>
</dbReference>
<evidence type="ECO:0000256" key="9">
    <source>
        <dbReference type="ARBA" id="ARBA00023136"/>
    </source>
</evidence>
<proteinExistence type="inferred from homology"/>